<keyword evidence="3" id="KW-0863">Zinc-finger</keyword>
<sequence>MTDPAWNEFKKYPPTTPKGHPGAECIYCNHKLSGQAQRLRAHLNSCQKYLTFLNLNQNESTIFNSLSVTIAHKKLNLPIDPFLSRQLNLIEQKTIDKKIARAFYACGIPHTLIENKFFIAALKSLRPTYNLPSRYLLGNNLLTNLIVSDIFKKSNFTDDELQWAHNTLEIASKIANYFNSHQVLKAHLRETQKQEINKTIALVNPVKTRWGTQLAVLEKLLESKSSIQQDRQIRILIANEDKWDNILVLAEVLHPIVKSTLSLVYKEMNDLKNLECNIAIWSSDVEQEVDDEETNYLSSGEEINDFWDDFDELANLVYDSEI</sequence>
<keyword evidence="5" id="KW-0539">Nucleus</keyword>
<evidence type="ECO:0000313" key="6">
    <source>
        <dbReference type="EMBL" id="CAG8678916.1"/>
    </source>
</evidence>
<evidence type="ECO:0000313" key="7">
    <source>
        <dbReference type="Proteomes" id="UP000789396"/>
    </source>
</evidence>
<gene>
    <name evidence="6" type="ORF">RFULGI_LOCUS9534</name>
</gene>
<comment type="caution">
    <text evidence="6">The sequence shown here is derived from an EMBL/GenBank/DDBJ whole genome shotgun (WGS) entry which is preliminary data.</text>
</comment>
<accession>A0A9N9EKG0</accession>
<evidence type="ECO:0000256" key="1">
    <source>
        <dbReference type="ARBA" id="ARBA00004123"/>
    </source>
</evidence>
<dbReference type="InterPro" id="IPR052035">
    <property type="entry name" value="ZnF_BED_domain_contain"/>
</dbReference>
<protein>
    <submittedName>
        <fullName evidence="6">1592_t:CDS:1</fullName>
    </submittedName>
</protein>
<keyword evidence="4" id="KW-0862">Zinc</keyword>
<dbReference type="InterPro" id="IPR012337">
    <property type="entry name" value="RNaseH-like_sf"/>
</dbReference>
<dbReference type="Proteomes" id="UP000789396">
    <property type="component" value="Unassembled WGS sequence"/>
</dbReference>
<dbReference type="PANTHER" id="PTHR46481">
    <property type="entry name" value="ZINC FINGER BED DOMAIN-CONTAINING PROTEIN 4"/>
    <property type="match status" value="1"/>
</dbReference>
<dbReference type="GO" id="GO:0008270">
    <property type="term" value="F:zinc ion binding"/>
    <property type="evidence" value="ECO:0007669"/>
    <property type="project" value="UniProtKB-KW"/>
</dbReference>
<evidence type="ECO:0000256" key="4">
    <source>
        <dbReference type="ARBA" id="ARBA00022833"/>
    </source>
</evidence>
<proteinExistence type="predicted"/>
<dbReference type="EMBL" id="CAJVPZ010017183">
    <property type="protein sequence ID" value="CAG8678916.1"/>
    <property type="molecule type" value="Genomic_DNA"/>
</dbReference>
<evidence type="ECO:0000256" key="2">
    <source>
        <dbReference type="ARBA" id="ARBA00022723"/>
    </source>
</evidence>
<reference evidence="6" key="1">
    <citation type="submission" date="2021-06" db="EMBL/GenBank/DDBJ databases">
        <authorList>
            <person name="Kallberg Y."/>
            <person name="Tangrot J."/>
            <person name="Rosling A."/>
        </authorList>
    </citation>
    <scope>NUCLEOTIDE SEQUENCE</scope>
    <source>
        <strain evidence="6">IN212</strain>
    </source>
</reference>
<dbReference type="OrthoDB" id="4951847at2759"/>
<dbReference type="SUPFAM" id="SSF53098">
    <property type="entry name" value="Ribonuclease H-like"/>
    <property type="match status" value="1"/>
</dbReference>
<name>A0A9N9EKG0_9GLOM</name>
<keyword evidence="2" id="KW-0479">Metal-binding</keyword>
<feature type="non-terminal residue" evidence="6">
    <location>
        <position position="1"/>
    </location>
</feature>
<comment type="subcellular location">
    <subcellularLocation>
        <location evidence="1">Nucleus</location>
    </subcellularLocation>
</comment>
<dbReference type="GO" id="GO:0005634">
    <property type="term" value="C:nucleus"/>
    <property type="evidence" value="ECO:0007669"/>
    <property type="project" value="UniProtKB-SubCell"/>
</dbReference>
<evidence type="ECO:0000256" key="5">
    <source>
        <dbReference type="ARBA" id="ARBA00023242"/>
    </source>
</evidence>
<keyword evidence="7" id="KW-1185">Reference proteome</keyword>
<evidence type="ECO:0000256" key="3">
    <source>
        <dbReference type="ARBA" id="ARBA00022771"/>
    </source>
</evidence>
<organism evidence="6 7">
    <name type="scientific">Racocetra fulgida</name>
    <dbReference type="NCBI Taxonomy" id="60492"/>
    <lineage>
        <taxon>Eukaryota</taxon>
        <taxon>Fungi</taxon>
        <taxon>Fungi incertae sedis</taxon>
        <taxon>Mucoromycota</taxon>
        <taxon>Glomeromycotina</taxon>
        <taxon>Glomeromycetes</taxon>
        <taxon>Diversisporales</taxon>
        <taxon>Gigasporaceae</taxon>
        <taxon>Racocetra</taxon>
    </lineage>
</organism>
<dbReference type="AlphaFoldDB" id="A0A9N9EKG0"/>
<dbReference type="PANTHER" id="PTHR46481:SF10">
    <property type="entry name" value="ZINC FINGER BED DOMAIN-CONTAINING PROTEIN 39"/>
    <property type="match status" value="1"/>
</dbReference>